<name>A0A842IVM2_9FLAO</name>
<evidence type="ECO:0000313" key="1">
    <source>
        <dbReference type="EMBL" id="MBC2844878.1"/>
    </source>
</evidence>
<organism evidence="1 2">
    <name type="scientific">Winogradskyella flava</name>
    <dbReference type="NCBI Taxonomy" id="1884876"/>
    <lineage>
        <taxon>Bacteria</taxon>
        <taxon>Pseudomonadati</taxon>
        <taxon>Bacteroidota</taxon>
        <taxon>Flavobacteriia</taxon>
        <taxon>Flavobacteriales</taxon>
        <taxon>Flavobacteriaceae</taxon>
        <taxon>Winogradskyella</taxon>
    </lineage>
</organism>
<dbReference type="EMBL" id="JACLCP010000002">
    <property type="protein sequence ID" value="MBC2844878.1"/>
    <property type="molecule type" value="Genomic_DNA"/>
</dbReference>
<proteinExistence type="predicted"/>
<evidence type="ECO:0000313" key="2">
    <source>
        <dbReference type="Proteomes" id="UP000533900"/>
    </source>
</evidence>
<dbReference type="RefSeq" id="WP_185788606.1">
    <property type="nucleotide sequence ID" value="NZ_JACLCP010000002.1"/>
</dbReference>
<sequence length="271" mass="31767">MKQNTNKELSIQVSLNGLSFCILNRSTNTIEYLNKIDFQSKLTPFDALHRLKTELSASAVFSDEFRTVTVTHQNELSTVVPKSLYDERQKVDYLKFNAKILKTDYITHDEISINNSVNVYIPYVNINNYIFDTFGEFVYKHSSTLLIETILGEDQASDKSKIFINVNKMTLEVLVVHNGKLQLFNSFEYHSKEDFIYYVLFVFEQLQLDVESMPVILSGLIDKDDKLFNILYTYVRHVSIVESNYNYKFSDVVTDQKRYELHHYYLILNSF</sequence>
<gene>
    <name evidence="1" type="ORF">H7F21_07235</name>
</gene>
<dbReference type="CDD" id="cd24013">
    <property type="entry name" value="ASKHA_ATPase_BT3980-like"/>
    <property type="match status" value="1"/>
</dbReference>
<comment type="caution">
    <text evidence="1">The sequence shown here is derived from an EMBL/GenBank/DDBJ whole genome shotgun (WGS) entry which is preliminary data.</text>
</comment>
<keyword evidence="2" id="KW-1185">Reference proteome</keyword>
<protein>
    <submittedName>
        <fullName evidence="1">DUF3822 family protein</fullName>
    </submittedName>
</protein>
<accession>A0A842IVM2</accession>
<dbReference type="InterPro" id="IPR024213">
    <property type="entry name" value="DUF3822"/>
</dbReference>
<dbReference type="Pfam" id="PF12864">
    <property type="entry name" value="DUF3822"/>
    <property type="match status" value="1"/>
</dbReference>
<reference evidence="1" key="1">
    <citation type="submission" date="2020-08" db="EMBL/GenBank/DDBJ databases">
        <title>Winogradskyella ouciana sp. nov., isolated from the hadal seawater of the Mariana Trench.</title>
        <authorList>
            <person name="He X."/>
        </authorList>
    </citation>
    <scope>NUCLEOTIDE SEQUENCE [LARGE SCALE GENOMIC DNA]</scope>
    <source>
        <strain evidence="1">KCTC 52348</strain>
    </source>
</reference>
<dbReference type="Gene3D" id="3.30.420.260">
    <property type="match status" value="1"/>
</dbReference>
<dbReference type="Proteomes" id="UP000533900">
    <property type="component" value="Unassembled WGS sequence"/>
</dbReference>
<dbReference type="Gene3D" id="3.30.420.250">
    <property type="match status" value="1"/>
</dbReference>
<dbReference type="AlphaFoldDB" id="A0A842IVM2"/>